<keyword evidence="5" id="KW-1185">Reference proteome</keyword>
<dbReference type="OrthoDB" id="2556122at2759"/>
<feature type="transmembrane region" description="Helical" evidence="2">
    <location>
        <begin position="274"/>
        <end position="292"/>
    </location>
</feature>
<keyword evidence="2" id="KW-1133">Transmembrane helix</keyword>
<name>A0A2S4PUB5_9PEZI</name>
<keyword evidence="2" id="KW-0472">Membrane</keyword>
<dbReference type="AlphaFoldDB" id="A0A2S4PUB5"/>
<dbReference type="Gene3D" id="3.10.20.90">
    <property type="entry name" value="Phosphatidylinositol 3-kinase Catalytic Subunit, Chain A, domain 1"/>
    <property type="match status" value="1"/>
</dbReference>
<dbReference type="GO" id="GO:0044695">
    <property type="term" value="C:Dsc E3 ubiquitin ligase complex"/>
    <property type="evidence" value="ECO:0007669"/>
    <property type="project" value="InterPro"/>
</dbReference>
<evidence type="ECO:0000313" key="4">
    <source>
        <dbReference type="EMBL" id="POS85630.1"/>
    </source>
</evidence>
<evidence type="ECO:0000256" key="2">
    <source>
        <dbReference type="SAM" id="Phobius"/>
    </source>
</evidence>
<dbReference type="PANTHER" id="PTHR28049">
    <property type="entry name" value="TRANSMEMBRANE PROTEIN YOR223W"/>
    <property type="match status" value="1"/>
</dbReference>
<evidence type="ECO:0000313" key="5">
    <source>
        <dbReference type="Proteomes" id="UP000237438"/>
    </source>
</evidence>
<proteinExistence type="predicted"/>
<evidence type="ECO:0000259" key="3">
    <source>
        <dbReference type="PROSITE" id="PS50053"/>
    </source>
</evidence>
<dbReference type="Pfam" id="PF10302">
    <property type="entry name" value="Dsc3_N"/>
    <property type="match status" value="1"/>
</dbReference>
<dbReference type="STRING" id="225359.A0A2S4PUB5"/>
<organism evidence="4 5">
    <name type="scientific">Erysiphe pulchra</name>
    <dbReference type="NCBI Taxonomy" id="225359"/>
    <lineage>
        <taxon>Eukaryota</taxon>
        <taxon>Fungi</taxon>
        <taxon>Dikarya</taxon>
        <taxon>Ascomycota</taxon>
        <taxon>Pezizomycotina</taxon>
        <taxon>Leotiomycetes</taxon>
        <taxon>Erysiphales</taxon>
        <taxon>Erysiphaceae</taxon>
        <taxon>Erysiphe</taxon>
    </lineage>
</organism>
<sequence>MKLSPDISVLQTGSTQETLYLTVRFTNSFDLLLDIAEPNHTTVLALKHIVRRKLDAPLAQHRFRFIYSGKLLKDDDLLSEVLKLPHSRSHSHTQTTDHSRKGKAVEILPPRIFINCSIGDVLTSAELSAEADAAMLSFNRSRERVQTQSNPEEGFEPGKPTSTSPRGFDRLLFAGFTPAEVNQLRLQFRSIQQSIHTPDTMPSPSTLLRMEDAWIDDNSGNGAGSSGFDFGDDGLGGGAIDDILWGNIIGFFWPLGCVGFLMRESGVWSRRRKVAIFTGFILNMAFGILKVMS</sequence>
<dbReference type="PANTHER" id="PTHR28049:SF1">
    <property type="entry name" value="DSC E3 UBIQUITIN LIGASE COMPLEX SUBUNIT 3"/>
    <property type="match status" value="1"/>
</dbReference>
<dbReference type="InterPro" id="IPR045226">
    <property type="entry name" value="Dsc3"/>
</dbReference>
<dbReference type="InterPro" id="IPR025390">
    <property type="entry name" value="Dsc3_C"/>
</dbReference>
<dbReference type="SUPFAM" id="SSF54236">
    <property type="entry name" value="Ubiquitin-like"/>
    <property type="match status" value="1"/>
</dbReference>
<protein>
    <recommendedName>
        <fullName evidence="3">Ubiquitin-like domain-containing protein</fullName>
    </recommendedName>
</protein>
<dbReference type="Pfam" id="PF13373">
    <property type="entry name" value="Dsc3_C"/>
    <property type="match status" value="1"/>
</dbReference>
<gene>
    <name evidence="4" type="ORF">EPUL_001168</name>
</gene>
<dbReference type="PROSITE" id="PS50053">
    <property type="entry name" value="UBIQUITIN_2"/>
    <property type="match status" value="1"/>
</dbReference>
<dbReference type="EMBL" id="PEDP01000544">
    <property type="protein sequence ID" value="POS85630.1"/>
    <property type="molecule type" value="Genomic_DNA"/>
</dbReference>
<feature type="region of interest" description="Disordered" evidence="1">
    <location>
        <begin position="141"/>
        <end position="165"/>
    </location>
</feature>
<dbReference type="InterPro" id="IPR029071">
    <property type="entry name" value="Ubiquitin-like_domsf"/>
</dbReference>
<feature type="domain" description="Ubiquitin-like" evidence="3">
    <location>
        <begin position="19"/>
        <end position="80"/>
    </location>
</feature>
<keyword evidence="2" id="KW-0812">Transmembrane</keyword>
<evidence type="ECO:0000256" key="1">
    <source>
        <dbReference type="SAM" id="MobiDB-lite"/>
    </source>
</evidence>
<dbReference type="InterPro" id="IPR019413">
    <property type="entry name" value="Dsc3_ub-like_dom"/>
</dbReference>
<feature type="transmembrane region" description="Helical" evidence="2">
    <location>
        <begin position="243"/>
        <end position="262"/>
    </location>
</feature>
<dbReference type="Proteomes" id="UP000237438">
    <property type="component" value="Unassembled WGS sequence"/>
</dbReference>
<accession>A0A2S4PUB5</accession>
<reference evidence="4 5" key="1">
    <citation type="submission" date="2017-10" db="EMBL/GenBank/DDBJ databases">
        <title>Development of genomic resources for the powdery mildew, Erysiphe pulchra.</title>
        <authorList>
            <person name="Wadl P.A."/>
            <person name="Mack B.M."/>
            <person name="Moore G."/>
            <person name="Beltz S.B."/>
        </authorList>
    </citation>
    <scope>NUCLEOTIDE SEQUENCE [LARGE SCALE GENOMIC DNA]</scope>
    <source>
        <strain evidence="4">Cflorida</strain>
    </source>
</reference>
<comment type="caution">
    <text evidence="4">The sequence shown here is derived from an EMBL/GenBank/DDBJ whole genome shotgun (WGS) entry which is preliminary data.</text>
</comment>
<dbReference type="GO" id="GO:0005783">
    <property type="term" value="C:endoplasmic reticulum"/>
    <property type="evidence" value="ECO:0007669"/>
    <property type="project" value="TreeGrafter"/>
</dbReference>
<dbReference type="InterPro" id="IPR000626">
    <property type="entry name" value="Ubiquitin-like_dom"/>
</dbReference>